<dbReference type="PROSITE" id="PS50937">
    <property type="entry name" value="HTH_MERR_2"/>
    <property type="match status" value="1"/>
</dbReference>
<gene>
    <name evidence="3" type="ORF">J2S00_003330</name>
</gene>
<evidence type="ECO:0000256" key="1">
    <source>
        <dbReference type="ARBA" id="ARBA00023125"/>
    </source>
</evidence>
<dbReference type="InterPro" id="IPR000551">
    <property type="entry name" value="MerR-type_HTH_dom"/>
</dbReference>
<dbReference type="EMBL" id="JAUSUQ010000014">
    <property type="protein sequence ID" value="MDQ0340515.1"/>
    <property type="molecule type" value="Genomic_DNA"/>
</dbReference>
<dbReference type="PANTHER" id="PTHR30204:SF96">
    <property type="entry name" value="CHROMOSOME-ANCHORING PROTEIN RACA"/>
    <property type="match status" value="1"/>
</dbReference>
<dbReference type="CDD" id="cd01106">
    <property type="entry name" value="HTH_TipAL-Mta"/>
    <property type="match status" value="1"/>
</dbReference>
<reference evidence="3 4" key="1">
    <citation type="submission" date="2023-07" db="EMBL/GenBank/DDBJ databases">
        <title>Genomic Encyclopedia of Type Strains, Phase IV (KMG-IV): sequencing the most valuable type-strain genomes for metagenomic binning, comparative biology and taxonomic classification.</title>
        <authorList>
            <person name="Goeker M."/>
        </authorList>
    </citation>
    <scope>NUCLEOTIDE SEQUENCE [LARGE SCALE GENOMIC DNA]</scope>
    <source>
        <strain evidence="3 4">DSM 17740</strain>
    </source>
</reference>
<dbReference type="RefSeq" id="WP_307342265.1">
    <property type="nucleotide sequence ID" value="NZ_JAUSUQ010000014.1"/>
</dbReference>
<comment type="caution">
    <text evidence="3">The sequence shown here is derived from an EMBL/GenBank/DDBJ whole genome shotgun (WGS) entry which is preliminary data.</text>
</comment>
<evidence type="ECO:0000259" key="2">
    <source>
        <dbReference type="PROSITE" id="PS50937"/>
    </source>
</evidence>
<evidence type="ECO:0000313" key="3">
    <source>
        <dbReference type="EMBL" id="MDQ0340515.1"/>
    </source>
</evidence>
<dbReference type="Proteomes" id="UP001232445">
    <property type="component" value="Unassembled WGS sequence"/>
</dbReference>
<protein>
    <submittedName>
        <fullName evidence="3">DNA-binding transcriptional MerR regulator</fullName>
    </submittedName>
</protein>
<evidence type="ECO:0000313" key="4">
    <source>
        <dbReference type="Proteomes" id="UP001232445"/>
    </source>
</evidence>
<dbReference type="PRINTS" id="PR00040">
    <property type="entry name" value="HTHMERR"/>
</dbReference>
<keyword evidence="1 3" id="KW-0238">DNA-binding</keyword>
<dbReference type="SUPFAM" id="SSF46955">
    <property type="entry name" value="Putative DNA-binding domain"/>
    <property type="match status" value="1"/>
</dbReference>
<dbReference type="Gene3D" id="1.10.1660.10">
    <property type="match status" value="1"/>
</dbReference>
<feature type="domain" description="HTH merR-type" evidence="2">
    <location>
        <begin position="6"/>
        <end position="75"/>
    </location>
</feature>
<organism evidence="3 4">
    <name type="scientific">Caldalkalibacillus uzonensis</name>
    <dbReference type="NCBI Taxonomy" id="353224"/>
    <lineage>
        <taxon>Bacteria</taxon>
        <taxon>Bacillati</taxon>
        <taxon>Bacillota</taxon>
        <taxon>Bacilli</taxon>
        <taxon>Bacillales</taxon>
        <taxon>Bacillaceae</taxon>
        <taxon>Caldalkalibacillus</taxon>
    </lineage>
</organism>
<dbReference type="InterPro" id="IPR009061">
    <property type="entry name" value="DNA-bd_dom_put_sf"/>
</dbReference>
<name>A0ABU0CXI2_9BACI</name>
<dbReference type="InterPro" id="IPR047057">
    <property type="entry name" value="MerR_fam"/>
</dbReference>
<dbReference type="GO" id="GO:0003677">
    <property type="term" value="F:DNA binding"/>
    <property type="evidence" value="ECO:0007669"/>
    <property type="project" value="UniProtKB-KW"/>
</dbReference>
<dbReference type="PANTHER" id="PTHR30204">
    <property type="entry name" value="REDOX-CYCLING DRUG-SENSING TRANSCRIPTIONAL ACTIVATOR SOXR"/>
    <property type="match status" value="1"/>
</dbReference>
<proteinExistence type="predicted"/>
<sequence>MRGTNTYTISEFADLTAVTVRTLHYYDEIGLLKPSGYNKQGHRLYTNADLIGLQKVVTLKFLGFSLDQIKQMLDEGSRDIRHSLQWQK</sequence>
<dbReference type="SMART" id="SM00422">
    <property type="entry name" value="HTH_MERR"/>
    <property type="match status" value="1"/>
</dbReference>
<accession>A0ABU0CXI2</accession>
<dbReference type="Pfam" id="PF13411">
    <property type="entry name" value="MerR_1"/>
    <property type="match status" value="1"/>
</dbReference>
<keyword evidence="4" id="KW-1185">Reference proteome</keyword>